<feature type="domain" description="Paired" evidence="1">
    <location>
        <begin position="1"/>
        <end position="127"/>
    </location>
</feature>
<dbReference type="Pfam" id="PF00292">
    <property type="entry name" value="PAX"/>
    <property type="match status" value="1"/>
</dbReference>
<dbReference type="EMBL" id="GG666475">
    <property type="protein sequence ID" value="EEN66542.1"/>
    <property type="molecule type" value="Genomic_DNA"/>
</dbReference>
<organism>
    <name type="scientific">Branchiostoma floridae</name>
    <name type="common">Florida lancelet</name>
    <name type="synonym">Amphioxus</name>
    <dbReference type="NCBI Taxonomy" id="7739"/>
    <lineage>
        <taxon>Eukaryota</taxon>
        <taxon>Metazoa</taxon>
        <taxon>Chordata</taxon>
        <taxon>Cephalochordata</taxon>
        <taxon>Leptocardii</taxon>
        <taxon>Amphioxiformes</taxon>
        <taxon>Branchiostomatidae</taxon>
        <taxon>Branchiostoma</taxon>
    </lineage>
</organism>
<name>C3XZM1_BRAFL</name>
<dbReference type="SUPFAM" id="SSF46689">
    <property type="entry name" value="Homeodomain-like"/>
    <property type="match status" value="1"/>
</dbReference>
<dbReference type="InterPro" id="IPR009057">
    <property type="entry name" value="Homeodomain-like_sf"/>
</dbReference>
<dbReference type="PROSITE" id="PS51057">
    <property type="entry name" value="PAIRED_2"/>
    <property type="match status" value="1"/>
</dbReference>
<reference evidence="2" key="1">
    <citation type="journal article" date="2008" name="Nature">
        <title>The amphioxus genome and the evolution of the chordate karyotype.</title>
        <authorList>
            <consortium name="US DOE Joint Genome Institute (JGI-PGF)"/>
            <person name="Putnam N.H."/>
            <person name="Butts T."/>
            <person name="Ferrier D.E.K."/>
            <person name="Furlong R.F."/>
            <person name="Hellsten U."/>
            <person name="Kawashima T."/>
            <person name="Robinson-Rechavi M."/>
            <person name="Shoguchi E."/>
            <person name="Terry A."/>
            <person name="Yu J.-K."/>
            <person name="Benito-Gutierrez E.L."/>
            <person name="Dubchak I."/>
            <person name="Garcia-Fernandez J."/>
            <person name="Gibson-Brown J.J."/>
            <person name="Grigoriev I.V."/>
            <person name="Horton A.C."/>
            <person name="de Jong P.J."/>
            <person name="Jurka J."/>
            <person name="Kapitonov V.V."/>
            <person name="Kohara Y."/>
            <person name="Kuroki Y."/>
            <person name="Lindquist E."/>
            <person name="Lucas S."/>
            <person name="Osoegawa K."/>
            <person name="Pennacchio L.A."/>
            <person name="Salamov A.A."/>
            <person name="Satou Y."/>
            <person name="Sauka-Spengler T."/>
            <person name="Schmutz J."/>
            <person name="Shin-I T."/>
            <person name="Toyoda A."/>
            <person name="Bronner-Fraser M."/>
            <person name="Fujiyama A."/>
            <person name="Holland L.Z."/>
            <person name="Holland P.W.H."/>
            <person name="Satoh N."/>
            <person name="Rokhsar D.S."/>
        </authorList>
    </citation>
    <scope>NUCLEOTIDE SEQUENCE [LARGE SCALE GENOMIC DNA]</scope>
    <source>
        <strain evidence="2">S238N-H82</strain>
        <tissue evidence="2">Testes</tissue>
    </source>
</reference>
<dbReference type="InParanoid" id="C3XZM1"/>
<proteinExistence type="predicted"/>
<protein>
    <recommendedName>
        <fullName evidence="1">Paired domain-containing protein</fullName>
    </recommendedName>
</protein>
<dbReference type="AlphaFoldDB" id="C3XZM1"/>
<dbReference type="PANTHER" id="PTHR46564:SF1">
    <property type="entry name" value="TRANSPOSASE"/>
    <property type="match status" value="1"/>
</dbReference>
<evidence type="ECO:0000259" key="1">
    <source>
        <dbReference type="PROSITE" id="PS51057"/>
    </source>
</evidence>
<gene>
    <name evidence="2" type="ORF">BRAFLDRAFT_65699</name>
</gene>
<dbReference type="GO" id="GO:0006355">
    <property type="term" value="P:regulation of DNA-templated transcription"/>
    <property type="evidence" value="ECO:0007669"/>
    <property type="project" value="InterPro"/>
</dbReference>
<dbReference type="InterPro" id="IPR038717">
    <property type="entry name" value="Tc1-like_DDE_dom"/>
</dbReference>
<evidence type="ECO:0000313" key="2">
    <source>
        <dbReference type="EMBL" id="EEN66542.1"/>
    </source>
</evidence>
<accession>C3XZM1</accession>
<dbReference type="PANTHER" id="PTHR46564">
    <property type="entry name" value="TRANSPOSASE"/>
    <property type="match status" value="1"/>
</dbReference>
<dbReference type="GO" id="GO:0003677">
    <property type="term" value="F:DNA binding"/>
    <property type="evidence" value="ECO:0007669"/>
    <property type="project" value="InterPro"/>
</dbReference>
<dbReference type="InterPro" id="IPR047655">
    <property type="entry name" value="Transpos_IS630-like"/>
</dbReference>
<dbReference type="InterPro" id="IPR036397">
    <property type="entry name" value="RNaseH_sf"/>
</dbReference>
<sequence length="336" mass="38380">MYRLNQNGGVYRTGVAYGNEKRLAILLSYRNNNGCALRTAHEQSCSEGWVRSVVSRFVQTGDLEHRQGHGDGGRRSPEYVRVYLEALVTVNPTLYIRELRQLLKDDLILQDAETPSESTICRWLAEDRLTLKRAARVPMERYTVVNIERRRAFVTWRRHVNPEDVYFADETGFNFQTDRRGQGRALEGHVFAQVGFNNPGQKWSALATVGWDGLVNVLPIQGNFNREVCNNCFRTYKAPFMRRNTFLVMDNASIHNEADLQAIFAPLNITVVKLPPYSYDFNPIELVFGLVKARLMRTPGAIAENPALAIVNGFMTVTPDTIRNFYRRCWRAGEGP</sequence>
<dbReference type="InterPro" id="IPR001523">
    <property type="entry name" value="Paired_dom"/>
</dbReference>
<dbReference type="Pfam" id="PF13358">
    <property type="entry name" value="DDE_3"/>
    <property type="match status" value="1"/>
</dbReference>
<dbReference type="Gene3D" id="3.30.420.10">
    <property type="entry name" value="Ribonuclease H-like superfamily/Ribonuclease H"/>
    <property type="match status" value="1"/>
</dbReference>
<dbReference type="eggNOG" id="ENOG502S808">
    <property type="taxonomic scope" value="Eukaryota"/>
</dbReference>
<dbReference type="NCBIfam" id="NF033545">
    <property type="entry name" value="transpos_IS630"/>
    <property type="match status" value="1"/>
</dbReference>
<dbReference type="STRING" id="7739.C3XZM1"/>